<dbReference type="Proteomes" id="UP001258017">
    <property type="component" value="Unassembled WGS sequence"/>
</dbReference>
<evidence type="ECO:0000313" key="3">
    <source>
        <dbReference type="Proteomes" id="UP001258017"/>
    </source>
</evidence>
<organism evidence="2 3">
    <name type="scientific">Odynerus spinipes</name>
    <dbReference type="NCBI Taxonomy" id="1348599"/>
    <lineage>
        <taxon>Eukaryota</taxon>
        <taxon>Metazoa</taxon>
        <taxon>Ecdysozoa</taxon>
        <taxon>Arthropoda</taxon>
        <taxon>Hexapoda</taxon>
        <taxon>Insecta</taxon>
        <taxon>Pterygota</taxon>
        <taxon>Neoptera</taxon>
        <taxon>Endopterygota</taxon>
        <taxon>Hymenoptera</taxon>
        <taxon>Apocrita</taxon>
        <taxon>Aculeata</taxon>
        <taxon>Vespoidea</taxon>
        <taxon>Vespidae</taxon>
        <taxon>Eumeninae</taxon>
        <taxon>Odynerus</taxon>
    </lineage>
</organism>
<dbReference type="EMBL" id="JAIFRP010000034">
    <property type="protein sequence ID" value="KAK2582031.1"/>
    <property type="molecule type" value="Genomic_DNA"/>
</dbReference>
<dbReference type="AlphaFoldDB" id="A0AAD9VP79"/>
<protein>
    <submittedName>
        <fullName evidence="2">Uncharacterized protein</fullName>
    </submittedName>
</protein>
<reference evidence="2" key="1">
    <citation type="submission" date="2021-08" db="EMBL/GenBank/DDBJ databases">
        <authorList>
            <person name="Misof B."/>
            <person name="Oliver O."/>
            <person name="Podsiadlowski L."/>
            <person name="Donath A."/>
            <person name="Peters R."/>
            <person name="Mayer C."/>
            <person name="Rust J."/>
            <person name="Gunkel S."/>
            <person name="Lesny P."/>
            <person name="Martin S."/>
            <person name="Oeyen J.P."/>
            <person name="Petersen M."/>
            <person name="Panagiotis P."/>
            <person name="Wilbrandt J."/>
            <person name="Tanja T."/>
        </authorList>
    </citation>
    <scope>NUCLEOTIDE SEQUENCE</scope>
    <source>
        <strain evidence="2">GBR_01_08_01A</strain>
        <tissue evidence="2">Thorax + abdomen</tissue>
    </source>
</reference>
<comment type="caution">
    <text evidence="2">The sequence shown here is derived from an EMBL/GenBank/DDBJ whole genome shotgun (WGS) entry which is preliminary data.</text>
</comment>
<reference evidence="2" key="2">
    <citation type="journal article" date="2023" name="Commun. Biol.">
        <title>Intrasexual cuticular hydrocarbon dimorphism in a wasp sheds light on hydrocarbon biosynthesis genes in Hymenoptera.</title>
        <authorList>
            <person name="Moris V.C."/>
            <person name="Podsiadlowski L."/>
            <person name="Martin S."/>
            <person name="Oeyen J.P."/>
            <person name="Donath A."/>
            <person name="Petersen M."/>
            <person name="Wilbrandt J."/>
            <person name="Misof B."/>
            <person name="Liedtke D."/>
            <person name="Thamm M."/>
            <person name="Scheiner R."/>
            <person name="Schmitt T."/>
            <person name="Niehuis O."/>
        </authorList>
    </citation>
    <scope>NUCLEOTIDE SEQUENCE</scope>
    <source>
        <strain evidence="2">GBR_01_08_01A</strain>
    </source>
</reference>
<sequence>MHSYTIVALVFGMLSVALATPVPGYHGHSHHLIHVPYHVHTVHHHHVKKVHVPVHHVEKVHVPVPIPVHHVEKINTGGSGRLDYCYLFLSSRL</sequence>
<gene>
    <name evidence="2" type="ORF">KPH14_002737</name>
</gene>
<keyword evidence="1" id="KW-0732">Signal</keyword>
<feature type="chain" id="PRO_5042009477" evidence="1">
    <location>
        <begin position="20"/>
        <end position="93"/>
    </location>
</feature>
<name>A0AAD9VP79_9HYME</name>
<proteinExistence type="predicted"/>
<evidence type="ECO:0000256" key="1">
    <source>
        <dbReference type="SAM" id="SignalP"/>
    </source>
</evidence>
<keyword evidence="3" id="KW-1185">Reference proteome</keyword>
<feature type="signal peptide" evidence="1">
    <location>
        <begin position="1"/>
        <end position="19"/>
    </location>
</feature>
<accession>A0AAD9VP79</accession>
<evidence type="ECO:0000313" key="2">
    <source>
        <dbReference type="EMBL" id="KAK2582031.1"/>
    </source>
</evidence>